<accession>A0ABN9R2G3</accession>
<proteinExistence type="predicted"/>
<feature type="non-terminal residue" evidence="6">
    <location>
        <position position="104"/>
    </location>
</feature>
<comment type="caution">
    <text evidence="6">The sequence shown here is derived from an EMBL/GenBank/DDBJ whole genome shotgun (WGS) entry which is preliminary data.</text>
</comment>
<sequence>MDGKSWDSYLFVCVSLAPFRLLRPSPRMAGGGAARELLSPGSCGSALPLGVQDAKPPEEASRADVPARLSVPAATATLTQTILGSGVLALPFAMMNGGLVGGLA</sequence>
<dbReference type="InterPro" id="IPR013057">
    <property type="entry name" value="AA_transpt_TM"/>
</dbReference>
<evidence type="ECO:0000259" key="5">
    <source>
        <dbReference type="Pfam" id="PF01490"/>
    </source>
</evidence>
<keyword evidence="2" id="KW-0812">Transmembrane</keyword>
<evidence type="ECO:0000256" key="2">
    <source>
        <dbReference type="ARBA" id="ARBA00022692"/>
    </source>
</evidence>
<dbReference type="Proteomes" id="UP001189429">
    <property type="component" value="Unassembled WGS sequence"/>
</dbReference>
<evidence type="ECO:0000313" key="6">
    <source>
        <dbReference type="EMBL" id="CAK0810342.1"/>
    </source>
</evidence>
<keyword evidence="7" id="KW-1185">Reference proteome</keyword>
<evidence type="ECO:0000256" key="3">
    <source>
        <dbReference type="ARBA" id="ARBA00022989"/>
    </source>
</evidence>
<keyword evidence="4" id="KW-0472">Membrane</keyword>
<protein>
    <recommendedName>
        <fullName evidence="5">Amino acid transporter transmembrane domain-containing protein</fullName>
    </recommendedName>
</protein>
<keyword evidence="3" id="KW-1133">Transmembrane helix</keyword>
<name>A0ABN9R2G3_9DINO</name>
<reference evidence="6" key="1">
    <citation type="submission" date="2023-10" db="EMBL/GenBank/DDBJ databases">
        <authorList>
            <person name="Chen Y."/>
            <person name="Shah S."/>
            <person name="Dougan E. K."/>
            <person name="Thang M."/>
            <person name="Chan C."/>
        </authorList>
    </citation>
    <scope>NUCLEOTIDE SEQUENCE [LARGE SCALE GENOMIC DNA]</scope>
</reference>
<organism evidence="6 7">
    <name type="scientific">Prorocentrum cordatum</name>
    <dbReference type="NCBI Taxonomy" id="2364126"/>
    <lineage>
        <taxon>Eukaryota</taxon>
        <taxon>Sar</taxon>
        <taxon>Alveolata</taxon>
        <taxon>Dinophyceae</taxon>
        <taxon>Prorocentrales</taxon>
        <taxon>Prorocentraceae</taxon>
        <taxon>Prorocentrum</taxon>
    </lineage>
</organism>
<feature type="domain" description="Amino acid transporter transmembrane" evidence="5">
    <location>
        <begin position="69"/>
        <end position="104"/>
    </location>
</feature>
<dbReference type="EMBL" id="CAUYUJ010004634">
    <property type="protein sequence ID" value="CAK0810342.1"/>
    <property type="molecule type" value="Genomic_DNA"/>
</dbReference>
<gene>
    <name evidence="6" type="ORF">PCOR1329_LOCUS15335</name>
</gene>
<evidence type="ECO:0000256" key="1">
    <source>
        <dbReference type="ARBA" id="ARBA00004370"/>
    </source>
</evidence>
<evidence type="ECO:0000256" key="4">
    <source>
        <dbReference type="ARBA" id="ARBA00023136"/>
    </source>
</evidence>
<comment type="subcellular location">
    <subcellularLocation>
        <location evidence="1">Membrane</location>
    </subcellularLocation>
</comment>
<evidence type="ECO:0000313" key="7">
    <source>
        <dbReference type="Proteomes" id="UP001189429"/>
    </source>
</evidence>
<dbReference type="Pfam" id="PF01490">
    <property type="entry name" value="Aa_trans"/>
    <property type="match status" value="1"/>
</dbReference>